<gene>
    <name evidence="2" type="ORF">PPNO1_LOCUS7713</name>
</gene>
<keyword evidence="3" id="KW-1185">Reference proteome</keyword>
<evidence type="ECO:0000256" key="1">
    <source>
        <dbReference type="SAM" id="MobiDB-lite"/>
    </source>
</evidence>
<organism evidence="2 3">
    <name type="scientific">Parascedosporium putredinis</name>
    <dbReference type="NCBI Taxonomy" id="1442378"/>
    <lineage>
        <taxon>Eukaryota</taxon>
        <taxon>Fungi</taxon>
        <taxon>Dikarya</taxon>
        <taxon>Ascomycota</taxon>
        <taxon>Pezizomycotina</taxon>
        <taxon>Sordariomycetes</taxon>
        <taxon>Hypocreomycetidae</taxon>
        <taxon>Microascales</taxon>
        <taxon>Microascaceae</taxon>
        <taxon>Parascedosporium</taxon>
    </lineage>
</organism>
<proteinExistence type="predicted"/>
<evidence type="ECO:0000313" key="3">
    <source>
        <dbReference type="Proteomes" id="UP000838763"/>
    </source>
</evidence>
<dbReference type="EMBL" id="CALLCH030000017">
    <property type="protein sequence ID" value="CAI4218117.1"/>
    <property type="molecule type" value="Genomic_DNA"/>
</dbReference>
<feature type="compositionally biased region" description="Low complexity" evidence="1">
    <location>
        <begin position="13"/>
        <end position="29"/>
    </location>
</feature>
<reference evidence="2" key="1">
    <citation type="submission" date="2022-11" db="EMBL/GenBank/DDBJ databases">
        <authorList>
            <person name="Scott C."/>
            <person name="Bruce N."/>
        </authorList>
    </citation>
    <scope>NUCLEOTIDE SEQUENCE</scope>
</reference>
<evidence type="ECO:0000313" key="2">
    <source>
        <dbReference type="EMBL" id="CAI4218117.1"/>
    </source>
</evidence>
<feature type="region of interest" description="Disordered" evidence="1">
    <location>
        <begin position="1"/>
        <end position="38"/>
    </location>
</feature>
<name>A0A9P1H8Q5_9PEZI</name>
<comment type="caution">
    <text evidence="2">The sequence shown here is derived from an EMBL/GenBank/DDBJ whole genome shotgun (WGS) entry which is preliminary data.</text>
</comment>
<dbReference type="AlphaFoldDB" id="A0A9P1H8Q5"/>
<accession>A0A9P1H8Q5</accession>
<dbReference type="Proteomes" id="UP000838763">
    <property type="component" value="Unassembled WGS sequence"/>
</dbReference>
<sequence length="77" mass="7787">MSVSRPGTAASWISATGSIGRSGTTITAGGPPPPGVSAEMLQGGIMKTISVEVVEETIDDAEGLTGEDWRGILKGSR</sequence>
<protein>
    <submittedName>
        <fullName evidence="2">Uncharacterized protein</fullName>
    </submittedName>
</protein>